<protein>
    <recommendedName>
        <fullName evidence="3">Peptidase S9 prolyl oligopeptidase catalytic domain-containing protein</fullName>
    </recommendedName>
</protein>
<reference evidence="1 2" key="1">
    <citation type="journal article" date="2008" name="Int. J. Syst. Evol. Microbiol.">
        <title>Description of Roseateles aquatilis sp. nov. and Roseateles terrae sp. nov., in the class Betaproteobacteria, and emended description of the genus Roseateles.</title>
        <authorList>
            <person name="Gomila M."/>
            <person name="Bowien B."/>
            <person name="Falsen E."/>
            <person name="Moore E.R."/>
            <person name="Lalucat J."/>
        </authorList>
    </citation>
    <scope>NUCLEOTIDE SEQUENCE [LARGE SCALE GENOMIC DNA]</scope>
    <source>
        <strain evidence="1 2">CCUG 48205</strain>
    </source>
</reference>
<sequence>MLLSACFGGGDDKAQTAAVIEPSEVSPCQVLKVTPEASVTDAFVDPLLTLTYTAPTAGTCNNFALVDRGQSPVPTRVVAASEWPHPQGGFVGTLTLEPVDALAQKAGYGLKQNGKTISLFTTGTERRGSLAKVEDQPVHLSPLPESARIGKDDINGVVDALAERITEGNKGLAFLLKALLKRELPHLADPQARFAARVGKLTYRSVDATGAPVTLSGLLVYPEQDGGGAPMDYNGLPIVIGQRGAGDNDSEAPSSGAHIMTVPGLLAAGKGHVYIAPDLIGMGDTAKSPQAYLMAKDTAAQTQDMLRAVREYFLQQHRAQLGRDLRIVGASQGGFSSIAPLPHLSLDGTVRLVSAAEGPYDVHRTFHSSVLAVGGAARDAYSEHEDLKFVPSHVRDVMESFQTYQGYRFDPKAVFAEDGSLLPSFLQDYKDGKYKDFVAHLGANSLASNTQQYNLPEAKVKLYHFTKDSLVPSQNTVDLLAKLSAAPNRLASVERGNCHESSEIVKLVLQFSKSSLKTHIICVPFQIDDLVGEL</sequence>
<comment type="caution">
    <text evidence="1">The sequence shown here is derived from an EMBL/GenBank/DDBJ whole genome shotgun (WGS) entry which is preliminary data.</text>
</comment>
<evidence type="ECO:0008006" key="3">
    <source>
        <dbReference type="Google" id="ProtNLM"/>
    </source>
</evidence>
<evidence type="ECO:0000313" key="1">
    <source>
        <dbReference type="EMBL" id="OWQ93093.1"/>
    </source>
</evidence>
<organism evidence="1 2">
    <name type="scientific">Roseateles aquatilis</name>
    <dbReference type="NCBI Taxonomy" id="431061"/>
    <lineage>
        <taxon>Bacteria</taxon>
        <taxon>Pseudomonadati</taxon>
        <taxon>Pseudomonadota</taxon>
        <taxon>Betaproteobacteria</taxon>
        <taxon>Burkholderiales</taxon>
        <taxon>Sphaerotilaceae</taxon>
        <taxon>Roseateles</taxon>
    </lineage>
</organism>
<proteinExistence type="predicted"/>
<accession>A0A246JKS0</accession>
<dbReference type="SUPFAM" id="SSF53474">
    <property type="entry name" value="alpha/beta-Hydrolases"/>
    <property type="match status" value="1"/>
</dbReference>
<dbReference type="Proteomes" id="UP000197468">
    <property type="component" value="Unassembled WGS sequence"/>
</dbReference>
<keyword evidence="2" id="KW-1185">Reference proteome</keyword>
<dbReference type="InterPro" id="IPR029058">
    <property type="entry name" value="AB_hydrolase_fold"/>
</dbReference>
<evidence type="ECO:0000313" key="2">
    <source>
        <dbReference type="Proteomes" id="UP000197468"/>
    </source>
</evidence>
<dbReference type="EMBL" id="NIOF01000001">
    <property type="protein sequence ID" value="OWQ93093.1"/>
    <property type="molecule type" value="Genomic_DNA"/>
</dbReference>
<name>A0A246JKS0_9BURK</name>
<gene>
    <name evidence="1" type="ORF">CDN99_00890</name>
</gene>
<dbReference type="AlphaFoldDB" id="A0A246JKS0"/>
<dbReference type="Gene3D" id="3.40.50.1820">
    <property type="entry name" value="alpha/beta hydrolase"/>
    <property type="match status" value="1"/>
</dbReference>